<comment type="caution">
    <text evidence="3">Lacks conserved residue(s) required for the propagation of feature annotation.</text>
</comment>
<feature type="site" description="Important for substrate specificity" evidence="3">
    <location>
        <position position="158"/>
    </location>
</feature>
<feature type="site" description="Important for substrate specificity" evidence="3">
    <location>
        <position position="17"/>
    </location>
</feature>
<comment type="cofactor">
    <cofactor evidence="1 3">
        <name>a divalent metal cation</name>
        <dbReference type="ChEBI" id="CHEBI:60240"/>
    </cofactor>
</comment>
<name>A0ABV2KEC9_SPOPS</name>
<dbReference type="Gene3D" id="3.90.950.10">
    <property type="match status" value="1"/>
</dbReference>
<dbReference type="Proteomes" id="UP001549104">
    <property type="component" value="Unassembled WGS sequence"/>
</dbReference>
<comment type="caution">
    <text evidence="4">The sequence shown here is derived from an EMBL/GenBank/DDBJ whole genome shotgun (WGS) entry which is preliminary data.</text>
</comment>
<dbReference type="CDD" id="cd00555">
    <property type="entry name" value="Maf"/>
    <property type="match status" value="1"/>
</dbReference>
<keyword evidence="3" id="KW-0963">Cytoplasm</keyword>
<comment type="catalytic activity">
    <reaction evidence="3">
        <text>UTP + H2O = UMP + diphosphate + H(+)</text>
        <dbReference type="Rhea" id="RHEA:29395"/>
        <dbReference type="ChEBI" id="CHEBI:15377"/>
        <dbReference type="ChEBI" id="CHEBI:15378"/>
        <dbReference type="ChEBI" id="CHEBI:33019"/>
        <dbReference type="ChEBI" id="CHEBI:46398"/>
        <dbReference type="ChEBI" id="CHEBI:57865"/>
        <dbReference type="EC" id="3.6.1.9"/>
    </reaction>
</comment>
<dbReference type="Pfam" id="PF02545">
    <property type="entry name" value="Maf"/>
    <property type="match status" value="1"/>
</dbReference>
<evidence type="ECO:0000313" key="5">
    <source>
        <dbReference type="Proteomes" id="UP001549104"/>
    </source>
</evidence>
<keyword evidence="3" id="KW-0546">Nucleotide metabolism</keyword>
<dbReference type="PANTHER" id="PTHR43213:SF5">
    <property type="entry name" value="BIFUNCTIONAL DTTP_UTP PYROPHOSPHATASE_METHYLTRANSFERASE PROTEIN-RELATED"/>
    <property type="match status" value="1"/>
</dbReference>
<organism evidence="4 5">
    <name type="scientific">Sporosarcina psychrophila</name>
    <name type="common">Bacillus psychrophilus</name>
    <dbReference type="NCBI Taxonomy" id="1476"/>
    <lineage>
        <taxon>Bacteria</taxon>
        <taxon>Bacillati</taxon>
        <taxon>Bacillota</taxon>
        <taxon>Bacilli</taxon>
        <taxon>Bacillales</taxon>
        <taxon>Caryophanaceae</taxon>
        <taxon>Sporosarcina</taxon>
    </lineage>
</organism>
<dbReference type="RefSeq" id="WP_354314548.1">
    <property type="nucleotide sequence ID" value="NZ_JBEPME010000007.1"/>
</dbReference>
<dbReference type="SUPFAM" id="SSF52972">
    <property type="entry name" value="ITPase-like"/>
    <property type="match status" value="1"/>
</dbReference>
<feature type="site" description="Important for substrate specificity" evidence="3">
    <location>
        <position position="76"/>
    </location>
</feature>
<accession>A0ABV2KEC9</accession>
<evidence type="ECO:0000313" key="4">
    <source>
        <dbReference type="EMBL" id="MET3658975.1"/>
    </source>
</evidence>
<dbReference type="PIRSF" id="PIRSF006305">
    <property type="entry name" value="Maf"/>
    <property type="match status" value="1"/>
</dbReference>
<proteinExistence type="inferred from homology"/>
<comment type="catalytic activity">
    <reaction evidence="3">
        <text>dTTP + H2O = dTMP + diphosphate + H(+)</text>
        <dbReference type="Rhea" id="RHEA:28534"/>
        <dbReference type="ChEBI" id="CHEBI:15377"/>
        <dbReference type="ChEBI" id="CHEBI:15378"/>
        <dbReference type="ChEBI" id="CHEBI:33019"/>
        <dbReference type="ChEBI" id="CHEBI:37568"/>
        <dbReference type="ChEBI" id="CHEBI:63528"/>
        <dbReference type="EC" id="3.6.1.9"/>
    </reaction>
</comment>
<dbReference type="EMBL" id="JBEPME010000007">
    <property type="protein sequence ID" value="MET3658975.1"/>
    <property type="molecule type" value="Genomic_DNA"/>
</dbReference>
<dbReference type="HAMAP" id="MF_00528">
    <property type="entry name" value="Maf"/>
    <property type="match status" value="1"/>
</dbReference>
<comment type="function">
    <text evidence="3">Nucleoside triphosphate pyrophosphatase that hydrolyzes dTTP and UTP. May have a dual role in cell division arrest and in preventing the incorporation of modified nucleotides into cellular nucleic acids.</text>
</comment>
<keyword evidence="5" id="KW-1185">Reference proteome</keyword>
<protein>
    <recommendedName>
        <fullName evidence="3">dTTP/UTP pyrophosphatase</fullName>
        <shortName evidence="3">dTTPase/UTPase</shortName>
        <ecNumber evidence="3">3.6.1.9</ecNumber>
    </recommendedName>
    <alternativeName>
        <fullName evidence="3">Nucleoside triphosphate pyrophosphatase</fullName>
    </alternativeName>
    <alternativeName>
        <fullName evidence="3">Nucleotide pyrophosphatase</fullName>
        <shortName evidence="3">Nucleotide PPase</shortName>
    </alternativeName>
</protein>
<dbReference type="InterPro" id="IPR003697">
    <property type="entry name" value="Maf-like"/>
</dbReference>
<evidence type="ECO:0000256" key="2">
    <source>
        <dbReference type="ARBA" id="ARBA00022801"/>
    </source>
</evidence>
<comment type="similarity">
    <text evidence="3">Belongs to the Maf family. YhdE subfamily.</text>
</comment>
<keyword evidence="2 3" id="KW-0378">Hydrolase</keyword>
<gene>
    <name evidence="4" type="ORF">ABIC55_004094</name>
</gene>
<dbReference type="NCBIfam" id="TIGR00172">
    <property type="entry name" value="maf"/>
    <property type="match status" value="1"/>
</dbReference>
<feature type="active site" description="Proton acceptor" evidence="3">
    <location>
        <position position="75"/>
    </location>
</feature>
<evidence type="ECO:0000256" key="3">
    <source>
        <dbReference type="HAMAP-Rule" id="MF_00528"/>
    </source>
</evidence>
<dbReference type="InterPro" id="IPR029001">
    <property type="entry name" value="ITPase-like_fam"/>
</dbReference>
<comment type="subcellular location">
    <subcellularLocation>
        <location evidence="3">Cytoplasm</location>
    </subcellularLocation>
</comment>
<dbReference type="EC" id="3.6.1.9" evidence="3"/>
<evidence type="ECO:0000256" key="1">
    <source>
        <dbReference type="ARBA" id="ARBA00001968"/>
    </source>
</evidence>
<sequence length="204" mass="22237">MKFTVVKPVILASASPRRKEILSLLGFPFTVVPSNVAEDLAVENDDFEGYARQLAAMKTQAVANDKPNCIVIGADTIVVHEGKLYSKPESNEQAQVFLKELSGKTHSVITGVGVFMDDKICTFSVQTKVTFRELDDMLINAYVESGDPMDKAGGYGIQTAGALLVDKIDGDYYNVMGLPIAKLTEYIRKLGFMELNGGVSFIDN</sequence>
<dbReference type="PANTHER" id="PTHR43213">
    <property type="entry name" value="BIFUNCTIONAL DTTP/UTP PYROPHOSPHATASE/METHYLTRANSFERASE PROTEIN-RELATED"/>
    <property type="match status" value="1"/>
</dbReference>
<reference evidence="4 5" key="1">
    <citation type="submission" date="2024-06" db="EMBL/GenBank/DDBJ databases">
        <title>Sorghum-associated microbial communities from plants grown in Nebraska, USA.</title>
        <authorList>
            <person name="Schachtman D."/>
        </authorList>
    </citation>
    <scope>NUCLEOTIDE SEQUENCE [LARGE SCALE GENOMIC DNA]</scope>
    <source>
        <strain evidence="4 5">1288</strain>
    </source>
</reference>